<protein>
    <recommendedName>
        <fullName evidence="4">C2H2-type domain-containing protein</fullName>
    </recommendedName>
</protein>
<sequence>MTHRSPKYHTLRKSTTISRRLRNRADQNLVIQPLEYPPSRVIRTRRAATLPRHNHLNCQTPEPEPSSSVWKPVELPETTSDTAFAYSAHSDTVHSYDFLVRQPVQLLDSVSPSSTPESQAGSKLASARNYHLQEVEESSFYPSPLQSVTGSHDFELQSSADREQPHDPFTELKDMSTLGFMMAPSQYGMNHYGSAPTSYSPSYPPQHSYAEQRSSAPGPYNSSYASSPSLANDVHARRQEPHTVLPPYQTPQSLPRSTYQQGQPPESMRGGSAPLASNNHNYTYSAPPSSLPSQPLGSNAYPPPQLYPPTSYGVADYHPLPTMYPPSSTTPAAYPSYDASPSIPPPHGNPVPALSSSPGTQNSAVMPRILNSRPKPTCWDHGCNGRQFSTFSNLLRHQREKSGTASKSFCPKCGAEFTRTTARNGHMAHDKCKVRRASESDR</sequence>
<dbReference type="HOGENOM" id="CLU_619609_0_0_1"/>
<reference evidence="3" key="1">
    <citation type="journal article" date="2011" name="Nat. Commun.">
        <title>Effector diversification within compartments of the Leptosphaeria maculans genome affected by Repeat-Induced Point mutations.</title>
        <authorList>
            <person name="Rouxel T."/>
            <person name="Grandaubert J."/>
            <person name="Hane J.K."/>
            <person name="Hoede C."/>
            <person name="van de Wouw A.P."/>
            <person name="Couloux A."/>
            <person name="Dominguez V."/>
            <person name="Anthouard V."/>
            <person name="Bally P."/>
            <person name="Bourras S."/>
            <person name="Cozijnsen A.J."/>
            <person name="Ciuffetti L.M."/>
            <person name="Degrave A."/>
            <person name="Dilmaghani A."/>
            <person name="Duret L."/>
            <person name="Fudal I."/>
            <person name="Goodwin S.B."/>
            <person name="Gout L."/>
            <person name="Glaser N."/>
            <person name="Linglin J."/>
            <person name="Kema G.H.J."/>
            <person name="Lapalu N."/>
            <person name="Lawrence C.B."/>
            <person name="May K."/>
            <person name="Meyer M."/>
            <person name="Ollivier B."/>
            <person name="Poulain J."/>
            <person name="Schoch C.L."/>
            <person name="Simon A."/>
            <person name="Spatafora J.W."/>
            <person name="Stachowiak A."/>
            <person name="Turgeon B.G."/>
            <person name="Tyler B.M."/>
            <person name="Vincent D."/>
            <person name="Weissenbach J."/>
            <person name="Amselem J."/>
            <person name="Quesneville H."/>
            <person name="Oliver R.P."/>
            <person name="Wincker P."/>
            <person name="Balesdent M.-H."/>
            <person name="Howlett B.J."/>
        </authorList>
    </citation>
    <scope>NUCLEOTIDE SEQUENCE [LARGE SCALE GENOMIC DNA]</scope>
    <source>
        <strain evidence="3">JN3 / isolate v23.1.3 / race Av1-4-5-6-7-8</strain>
    </source>
</reference>
<evidence type="ECO:0000256" key="1">
    <source>
        <dbReference type="SAM" id="MobiDB-lite"/>
    </source>
</evidence>
<evidence type="ECO:0008006" key="4">
    <source>
        <dbReference type="Google" id="ProtNLM"/>
    </source>
</evidence>
<feature type="compositionally biased region" description="Polar residues" evidence="1">
    <location>
        <begin position="211"/>
        <end position="229"/>
    </location>
</feature>
<dbReference type="InParanoid" id="E5A3A6"/>
<dbReference type="OMA" id="HPLPTMY"/>
<evidence type="ECO:0000313" key="2">
    <source>
        <dbReference type="EMBL" id="CBX98119.1"/>
    </source>
</evidence>
<feature type="compositionally biased region" description="Polar residues" evidence="1">
    <location>
        <begin position="275"/>
        <end position="284"/>
    </location>
</feature>
<keyword evidence="3" id="KW-1185">Reference proteome</keyword>
<dbReference type="Proteomes" id="UP000002668">
    <property type="component" value="Genome"/>
</dbReference>
<feature type="region of interest" description="Disordered" evidence="1">
    <location>
        <begin position="244"/>
        <end position="301"/>
    </location>
</feature>
<dbReference type="AlphaFoldDB" id="E5A3A6"/>
<accession>E5A3A6</accession>
<feature type="compositionally biased region" description="Polar residues" evidence="1">
    <location>
        <begin position="250"/>
        <end position="264"/>
    </location>
</feature>
<dbReference type="VEuPathDB" id="FungiDB:LEMA_P095280.1"/>
<organism evidence="3">
    <name type="scientific">Leptosphaeria maculans (strain JN3 / isolate v23.1.3 / race Av1-4-5-6-7-8)</name>
    <name type="common">Blackleg fungus</name>
    <name type="synonym">Phoma lingam</name>
    <dbReference type="NCBI Taxonomy" id="985895"/>
    <lineage>
        <taxon>Eukaryota</taxon>
        <taxon>Fungi</taxon>
        <taxon>Dikarya</taxon>
        <taxon>Ascomycota</taxon>
        <taxon>Pezizomycotina</taxon>
        <taxon>Dothideomycetes</taxon>
        <taxon>Pleosporomycetidae</taxon>
        <taxon>Pleosporales</taxon>
        <taxon>Pleosporineae</taxon>
        <taxon>Leptosphaeriaceae</taxon>
        <taxon>Plenodomus</taxon>
        <taxon>Plenodomus lingam/Leptosphaeria maculans species complex</taxon>
    </lineage>
</organism>
<gene>
    <name evidence="2" type="ORF">LEMA_P095280.1</name>
</gene>
<dbReference type="eggNOG" id="ENOG502SS66">
    <property type="taxonomic scope" value="Eukaryota"/>
</dbReference>
<evidence type="ECO:0000313" key="3">
    <source>
        <dbReference type="Proteomes" id="UP000002668"/>
    </source>
</evidence>
<dbReference type="EMBL" id="FP929133">
    <property type="protein sequence ID" value="CBX98119.1"/>
    <property type="molecule type" value="Genomic_DNA"/>
</dbReference>
<feature type="compositionally biased region" description="Low complexity" evidence="1">
    <location>
        <begin position="196"/>
        <end position="209"/>
    </location>
</feature>
<name>E5A3A6_LEPMJ</name>
<feature type="compositionally biased region" description="Low complexity" evidence="1">
    <location>
        <begin position="285"/>
        <end position="298"/>
    </location>
</feature>
<proteinExistence type="predicted"/>
<feature type="region of interest" description="Disordered" evidence="1">
    <location>
        <begin position="196"/>
        <end position="229"/>
    </location>
</feature>
<dbReference type="OrthoDB" id="5366256at2759"/>